<sequence>MDDMRIYGHWREKIKKPTFRLNTAKGIHDFIEKNYTFERPEKEYGLYSVWNSYIYEFTNDHYVYYEFIIHENETGYKIHQSDRFLRRSRSGRIGVSLHYANL</sequence>
<name>N1U306_9LEPT</name>
<dbReference type="Proteomes" id="UP000012249">
    <property type="component" value="Unassembled WGS sequence"/>
</dbReference>
<proteinExistence type="predicted"/>
<accession>N1U306</accession>
<reference evidence="1 2" key="1">
    <citation type="submission" date="2013-02" db="EMBL/GenBank/DDBJ databases">
        <authorList>
            <person name="Harkins D.M."/>
            <person name="Durkin A.S."/>
            <person name="Brinkac L.M."/>
            <person name="Haft D.H."/>
            <person name="Selengut J.D."/>
            <person name="Sanka R."/>
            <person name="DePew J."/>
            <person name="Purushe J."/>
            <person name="Haake D.A."/>
            <person name="Matsunaga J."/>
            <person name="Vinetz J.M."/>
            <person name="Sutton G.G."/>
            <person name="Nierman W.C."/>
            <person name="Fouts D.E."/>
        </authorList>
    </citation>
    <scope>NUCLEOTIDE SEQUENCE [LARGE SCALE GENOMIC DNA]</scope>
    <source>
        <strain evidence="1 2">Ecochallenge</strain>
    </source>
</reference>
<evidence type="ECO:0000313" key="2">
    <source>
        <dbReference type="Proteomes" id="UP000012249"/>
    </source>
</evidence>
<comment type="caution">
    <text evidence="1">The sequence shown here is derived from an EMBL/GenBank/DDBJ whole genome shotgun (WGS) entry which is preliminary data.</text>
</comment>
<gene>
    <name evidence="1" type="ORF">LEP1GSC043_2568</name>
</gene>
<dbReference type="EMBL" id="AHMI02000239">
    <property type="protein sequence ID" value="EMY13392.1"/>
    <property type="molecule type" value="Genomic_DNA"/>
</dbReference>
<evidence type="ECO:0000313" key="1">
    <source>
        <dbReference type="EMBL" id="EMY13392.1"/>
    </source>
</evidence>
<dbReference type="AlphaFoldDB" id="N1U306"/>
<protein>
    <submittedName>
        <fullName evidence="1">Uncharacterized protein</fullName>
    </submittedName>
</protein>
<organism evidence="1 2">
    <name type="scientific">Leptospira weilii str. Ecochallenge</name>
    <dbReference type="NCBI Taxonomy" id="1049986"/>
    <lineage>
        <taxon>Bacteria</taxon>
        <taxon>Pseudomonadati</taxon>
        <taxon>Spirochaetota</taxon>
        <taxon>Spirochaetia</taxon>
        <taxon>Leptospirales</taxon>
        <taxon>Leptospiraceae</taxon>
        <taxon>Leptospira</taxon>
    </lineage>
</organism>